<proteinExistence type="predicted"/>
<dbReference type="EMBL" id="JBHTJF010000016">
    <property type="protein sequence ID" value="MFD0942878.1"/>
    <property type="molecule type" value="Genomic_DNA"/>
</dbReference>
<name>A0ABW3GUY1_9BACL</name>
<reference evidence="2" key="1">
    <citation type="journal article" date="2019" name="Int. J. Syst. Evol. Microbiol.">
        <title>The Global Catalogue of Microorganisms (GCM) 10K type strain sequencing project: providing services to taxonomists for standard genome sequencing and annotation.</title>
        <authorList>
            <consortium name="The Broad Institute Genomics Platform"/>
            <consortium name="The Broad Institute Genome Sequencing Center for Infectious Disease"/>
            <person name="Wu L."/>
            <person name="Ma J."/>
        </authorList>
    </citation>
    <scope>NUCLEOTIDE SEQUENCE [LARGE SCALE GENOMIC DNA]</scope>
    <source>
        <strain evidence="2">CCUG 63563</strain>
    </source>
</reference>
<sequence length="275" mass="33099">MMDEKLLDEDLEKMQPYLMKWHREYSVMLLTSPYETLKYEVTMEGFASVKDMLCQSYLYSISEAFRELVKTYYYAQAAYKIEKELREKGETGWSNHWKYEVKNYYFRTVIPRIISLLDYVAVMINELSRCELVKEEGRVYFNPFKALLRKRKQKAGWLSFEEIKELNRILSHAYKGIQQEDRKILRHYRNTATHRYFVGIDEVSVPFQRRKLSKQEQQMLETQQKYSYGMRGRPEYSYDELNGTAEKLLNNLDVMLSRLIGMDMMQSAVKRIEEE</sequence>
<dbReference type="RefSeq" id="WP_381009858.1">
    <property type="nucleotide sequence ID" value="NZ_JBHTJF010000016.1"/>
</dbReference>
<evidence type="ECO:0000313" key="2">
    <source>
        <dbReference type="Proteomes" id="UP001596976"/>
    </source>
</evidence>
<accession>A0ABW3GUY1</accession>
<evidence type="ECO:0000313" key="1">
    <source>
        <dbReference type="EMBL" id="MFD0942878.1"/>
    </source>
</evidence>
<dbReference type="Proteomes" id="UP001596976">
    <property type="component" value="Unassembled WGS sequence"/>
</dbReference>
<organism evidence="1 2">
    <name type="scientific">Savagea faecisuis</name>
    <dbReference type="NCBI Taxonomy" id="1274803"/>
    <lineage>
        <taxon>Bacteria</taxon>
        <taxon>Bacillati</taxon>
        <taxon>Bacillota</taxon>
        <taxon>Bacilli</taxon>
        <taxon>Bacillales</taxon>
        <taxon>Caryophanaceae</taxon>
        <taxon>Savagea</taxon>
    </lineage>
</organism>
<keyword evidence="2" id="KW-1185">Reference proteome</keyword>
<comment type="caution">
    <text evidence="1">The sequence shown here is derived from an EMBL/GenBank/DDBJ whole genome shotgun (WGS) entry which is preliminary data.</text>
</comment>
<protein>
    <submittedName>
        <fullName evidence="1">Cthe_2314 family HEPN domain-containing protein</fullName>
    </submittedName>
</protein>
<gene>
    <name evidence="1" type="ORF">ACFQ0V_03740</name>
</gene>